<dbReference type="EMBL" id="QFPN01000002">
    <property type="protein sequence ID" value="PZQ18143.1"/>
    <property type="molecule type" value="Genomic_DNA"/>
</dbReference>
<dbReference type="InterPro" id="IPR049021">
    <property type="entry name" value="AmiR_N"/>
</dbReference>
<protein>
    <submittedName>
        <fullName evidence="4">Antitermination regulator</fullName>
    </submittedName>
</protein>
<feature type="domain" description="Response regulatory" evidence="2">
    <location>
        <begin position="13"/>
        <end position="122"/>
    </location>
</feature>
<feature type="domain" description="ANTAR" evidence="3">
    <location>
        <begin position="128"/>
        <end position="189"/>
    </location>
</feature>
<proteinExistence type="predicted"/>
<dbReference type="GO" id="GO:0000160">
    <property type="term" value="P:phosphorelay signal transduction system"/>
    <property type="evidence" value="ECO:0007669"/>
    <property type="project" value="InterPro"/>
</dbReference>
<dbReference type="Proteomes" id="UP000249577">
    <property type="component" value="Unassembled WGS sequence"/>
</dbReference>
<dbReference type="InterPro" id="IPR005561">
    <property type="entry name" value="ANTAR"/>
</dbReference>
<evidence type="ECO:0000313" key="5">
    <source>
        <dbReference type="Proteomes" id="UP000249577"/>
    </source>
</evidence>
<dbReference type="Pfam" id="PF03861">
    <property type="entry name" value="ANTAR"/>
    <property type="match status" value="1"/>
</dbReference>
<dbReference type="PIRSF" id="PIRSF036382">
    <property type="entry name" value="RR_antiterm"/>
    <property type="match status" value="1"/>
</dbReference>
<dbReference type="GO" id="GO:0003723">
    <property type="term" value="F:RNA binding"/>
    <property type="evidence" value="ECO:0007669"/>
    <property type="project" value="InterPro"/>
</dbReference>
<dbReference type="InterPro" id="IPR036388">
    <property type="entry name" value="WH-like_DNA-bd_sf"/>
</dbReference>
<dbReference type="InterPro" id="IPR008327">
    <property type="entry name" value="Sig_transdc_resp-reg_antiterm"/>
</dbReference>
<dbReference type="SUPFAM" id="SSF52172">
    <property type="entry name" value="CheY-like"/>
    <property type="match status" value="1"/>
</dbReference>
<dbReference type="InterPro" id="IPR001789">
    <property type="entry name" value="Sig_transdc_resp-reg_receiver"/>
</dbReference>
<dbReference type="Gene3D" id="3.40.50.2300">
    <property type="match status" value="1"/>
</dbReference>
<dbReference type="Gene3D" id="1.10.10.10">
    <property type="entry name" value="Winged helix-like DNA-binding domain superfamily/Winged helix DNA-binding domain"/>
    <property type="match status" value="1"/>
</dbReference>
<dbReference type="AlphaFoldDB" id="A0A2W5MKI8"/>
<comment type="caution">
    <text evidence="1">Lacks conserved residue(s) required for the propagation of feature annotation.</text>
</comment>
<accession>A0A2W5MKI8</accession>
<dbReference type="Pfam" id="PF21332">
    <property type="entry name" value="AmiR_N"/>
    <property type="match status" value="1"/>
</dbReference>
<evidence type="ECO:0000256" key="1">
    <source>
        <dbReference type="PROSITE-ProRule" id="PRU00169"/>
    </source>
</evidence>
<dbReference type="SMART" id="SM01012">
    <property type="entry name" value="ANTAR"/>
    <property type="match status" value="1"/>
</dbReference>
<comment type="caution">
    <text evidence="4">The sequence shown here is derived from an EMBL/GenBank/DDBJ whole genome shotgun (WGS) entry which is preliminary data.</text>
</comment>
<dbReference type="PROSITE" id="PS50110">
    <property type="entry name" value="RESPONSE_REGULATORY"/>
    <property type="match status" value="1"/>
</dbReference>
<reference evidence="4 5" key="1">
    <citation type="submission" date="2017-08" db="EMBL/GenBank/DDBJ databases">
        <title>Infants hospitalized years apart are colonized by the same room-sourced microbial strains.</title>
        <authorList>
            <person name="Brooks B."/>
            <person name="Olm M.R."/>
            <person name="Firek B.A."/>
            <person name="Baker R."/>
            <person name="Thomas B.C."/>
            <person name="Morowitz M.J."/>
            <person name="Banfield J.F."/>
        </authorList>
    </citation>
    <scope>NUCLEOTIDE SEQUENCE [LARGE SCALE GENOMIC DNA]</scope>
    <source>
        <strain evidence="4">S2_005_003_R2_43</strain>
    </source>
</reference>
<dbReference type="InterPro" id="IPR011006">
    <property type="entry name" value="CheY-like_superfamily"/>
</dbReference>
<evidence type="ECO:0000259" key="3">
    <source>
        <dbReference type="PROSITE" id="PS50921"/>
    </source>
</evidence>
<organism evidence="4 5">
    <name type="scientific">Ancylobacter novellus</name>
    <name type="common">Thiobacillus novellus</name>
    <dbReference type="NCBI Taxonomy" id="921"/>
    <lineage>
        <taxon>Bacteria</taxon>
        <taxon>Pseudomonadati</taxon>
        <taxon>Pseudomonadota</taxon>
        <taxon>Alphaproteobacteria</taxon>
        <taxon>Hyphomicrobiales</taxon>
        <taxon>Xanthobacteraceae</taxon>
        <taxon>Ancylobacter</taxon>
    </lineage>
</organism>
<gene>
    <name evidence="4" type="ORF">DI565_05420</name>
</gene>
<evidence type="ECO:0000313" key="4">
    <source>
        <dbReference type="EMBL" id="PZQ18143.1"/>
    </source>
</evidence>
<dbReference type="PROSITE" id="PS50921">
    <property type="entry name" value="ANTAR"/>
    <property type="match status" value="1"/>
</dbReference>
<evidence type="ECO:0000259" key="2">
    <source>
        <dbReference type="PROSITE" id="PS50110"/>
    </source>
</evidence>
<name>A0A2W5MKI8_ANCNO</name>
<sequence length="202" mass="22834">MSIQILRDIKGLRVLAIHPSDEEGRQLVDHLKRIGCFVETTWPIPEALPETVDLVLLAIEQEDRDALQKLMKTMTDASPTLIAIVGYENPATLALVLESEALAVVERPIKPFGLLTQIALARSLWIDRKERSRRVRKLERKLTGLQQIQKAKTILMAGQNLSEDEAFQTIRRQAMAKRLSMEDMAVAIIRANELLNFKTNDA</sequence>